<dbReference type="AlphaFoldDB" id="L7LJQ3"/>
<dbReference type="PANTHER" id="PTHR30055">
    <property type="entry name" value="HTH-TYPE TRANSCRIPTIONAL REGULATOR RUTR"/>
    <property type="match status" value="1"/>
</dbReference>
<dbReference type="InterPro" id="IPR009057">
    <property type="entry name" value="Homeodomain-like_sf"/>
</dbReference>
<evidence type="ECO:0000259" key="3">
    <source>
        <dbReference type="PROSITE" id="PS50977"/>
    </source>
</evidence>
<dbReference type="PANTHER" id="PTHR30055:SF153">
    <property type="entry name" value="HTH-TYPE TRANSCRIPTIONAL REPRESSOR RV3405C"/>
    <property type="match status" value="1"/>
</dbReference>
<protein>
    <submittedName>
        <fullName evidence="4">Putative TetR family transcriptional regulator</fullName>
    </submittedName>
</protein>
<sequence>MPATRKARITASVSEQERDILDAAAAEFAAVGVRKAGMDEVARAAGVSRSTLYRRFPNKEALFRAVALETFEAGLSRLEEAVEGMPPREAVAEAFARGAEMVQTDPLLRRVVHEDRTVREVTSGVSALFIEMVTARIAATLRSAGATMADDDLLQAVEIHVRVVMSYLEVPASDPAHSTSDYARAVARKHLAPMIH</sequence>
<dbReference type="PROSITE" id="PS50977">
    <property type="entry name" value="HTH_TETR_2"/>
    <property type="match status" value="1"/>
</dbReference>
<evidence type="ECO:0000256" key="1">
    <source>
        <dbReference type="ARBA" id="ARBA00023125"/>
    </source>
</evidence>
<accession>L7LJQ3</accession>
<comment type="caution">
    <text evidence="4">The sequence shown here is derived from an EMBL/GenBank/DDBJ whole genome shotgun (WGS) entry which is preliminary data.</text>
</comment>
<feature type="domain" description="HTH tetR-type" evidence="3">
    <location>
        <begin position="14"/>
        <end position="74"/>
    </location>
</feature>
<dbReference type="InterPro" id="IPR050109">
    <property type="entry name" value="HTH-type_TetR-like_transc_reg"/>
</dbReference>
<dbReference type="Gene3D" id="1.10.357.10">
    <property type="entry name" value="Tetracycline Repressor, domain 2"/>
    <property type="match status" value="1"/>
</dbReference>
<dbReference type="RefSeq" id="WP_006895680.1">
    <property type="nucleotide sequence ID" value="NZ_BANU01000008.1"/>
</dbReference>
<dbReference type="SUPFAM" id="SSF46689">
    <property type="entry name" value="Homeodomain-like"/>
    <property type="match status" value="1"/>
</dbReference>
<dbReference type="Proteomes" id="UP000035083">
    <property type="component" value="Unassembled WGS sequence"/>
</dbReference>
<dbReference type="Pfam" id="PF00440">
    <property type="entry name" value="TetR_N"/>
    <property type="match status" value="1"/>
</dbReference>
<keyword evidence="5" id="KW-1185">Reference proteome</keyword>
<dbReference type="PRINTS" id="PR00455">
    <property type="entry name" value="HTHTETR"/>
</dbReference>
<dbReference type="InterPro" id="IPR001647">
    <property type="entry name" value="HTH_TetR"/>
</dbReference>
<reference evidence="4 5" key="1">
    <citation type="submission" date="2012-12" db="EMBL/GenBank/DDBJ databases">
        <title>Whole genome shotgun sequence of Gordonia sihwensis NBRC 108236.</title>
        <authorList>
            <person name="Yoshida I."/>
            <person name="Hosoyama A."/>
            <person name="Tsuchikane K."/>
            <person name="Ando Y."/>
            <person name="Baba S."/>
            <person name="Ohji S."/>
            <person name="Hamada M."/>
            <person name="Tamura T."/>
            <person name="Yamazoe A."/>
            <person name="Yamazaki S."/>
            <person name="Fujita N."/>
        </authorList>
    </citation>
    <scope>NUCLEOTIDE SEQUENCE [LARGE SCALE GENOMIC DNA]</scope>
    <source>
        <strain evidence="4 5">NBRC 108236</strain>
    </source>
</reference>
<dbReference type="GO" id="GO:0003700">
    <property type="term" value="F:DNA-binding transcription factor activity"/>
    <property type="evidence" value="ECO:0007669"/>
    <property type="project" value="TreeGrafter"/>
</dbReference>
<keyword evidence="1 2" id="KW-0238">DNA-binding</keyword>
<evidence type="ECO:0000313" key="4">
    <source>
        <dbReference type="EMBL" id="GAC60332.1"/>
    </source>
</evidence>
<evidence type="ECO:0000256" key="2">
    <source>
        <dbReference type="PROSITE-ProRule" id="PRU00335"/>
    </source>
</evidence>
<dbReference type="Pfam" id="PF18556">
    <property type="entry name" value="TetR_C_35"/>
    <property type="match status" value="1"/>
</dbReference>
<dbReference type="eggNOG" id="COG1309">
    <property type="taxonomic scope" value="Bacteria"/>
</dbReference>
<gene>
    <name evidence="4" type="ORF">GSI01S_08_01890</name>
</gene>
<proteinExistence type="predicted"/>
<dbReference type="GO" id="GO:0000976">
    <property type="term" value="F:transcription cis-regulatory region binding"/>
    <property type="evidence" value="ECO:0007669"/>
    <property type="project" value="TreeGrafter"/>
</dbReference>
<organism evidence="4 5">
    <name type="scientific">Gordonia sihwensis NBRC 108236</name>
    <dbReference type="NCBI Taxonomy" id="1223544"/>
    <lineage>
        <taxon>Bacteria</taxon>
        <taxon>Bacillati</taxon>
        <taxon>Actinomycetota</taxon>
        <taxon>Actinomycetes</taxon>
        <taxon>Mycobacteriales</taxon>
        <taxon>Gordoniaceae</taxon>
        <taxon>Gordonia</taxon>
    </lineage>
</organism>
<dbReference type="InterPro" id="IPR040611">
    <property type="entry name" value="AlkX_C"/>
</dbReference>
<feature type="DNA-binding region" description="H-T-H motif" evidence="2">
    <location>
        <begin position="37"/>
        <end position="56"/>
    </location>
</feature>
<evidence type="ECO:0000313" key="5">
    <source>
        <dbReference type="Proteomes" id="UP000035083"/>
    </source>
</evidence>
<dbReference type="EMBL" id="BANU01000008">
    <property type="protein sequence ID" value="GAC60332.1"/>
    <property type="molecule type" value="Genomic_DNA"/>
</dbReference>
<name>L7LJQ3_9ACTN</name>